<reference evidence="1 2" key="1">
    <citation type="journal article" date="2020" name="Biotechnol. Biofuels">
        <title>New insights from the biogas microbiome by comprehensive genome-resolved metagenomics of nearly 1600 species originating from multiple anaerobic digesters.</title>
        <authorList>
            <person name="Campanaro S."/>
            <person name="Treu L."/>
            <person name="Rodriguez-R L.M."/>
            <person name="Kovalovszki A."/>
            <person name="Ziels R.M."/>
            <person name="Maus I."/>
            <person name="Zhu X."/>
            <person name="Kougias P.G."/>
            <person name="Basile A."/>
            <person name="Luo G."/>
            <person name="Schluter A."/>
            <person name="Konstantinidis K.T."/>
            <person name="Angelidaki I."/>
        </authorList>
    </citation>
    <scope>NUCLEOTIDE SEQUENCE [LARGE SCALE GENOMIC DNA]</scope>
    <source>
        <strain evidence="1">AS27yjCOA_165</strain>
    </source>
</reference>
<organism evidence="1 2">
    <name type="scientific">candidate division WWE3 bacterium</name>
    <dbReference type="NCBI Taxonomy" id="2053526"/>
    <lineage>
        <taxon>Bacteria</taxon>
        <taxon>Katanobacteria</taxon>
    </lineage>
</organism>
<proteinExistence type="predicted"/>
<evidence type="ECO:0000313" key="2">
    <source>
        <dbReference type="Proteomes" id="UP000526033"/>
    </source>
</evidence>
<evidence type="ECO:0000313" key="1">
    <source>
        <dbReference type="EMBL" id="NMB69711.1"/>
    </source>
</evidence>
<dbReference type="Proteomes" id="UP000526033">
    <property type="component" value="Unassembled WGS sequence"/>
</dbReference>
<gene>
    <name evidence="1" type="ORF">GYA27_00715</name>
</gene>
<protein>
    <submittedName>
        <fullName evidence="1">Uncharacterized protein</fullName>
    </submittedName>
</protein>
<dbReference type="AlphaFoldDB" id="A0A7X9HGV6"/>
<accession>A0A7X9HGV6</accession>
<dbReference type="EMBL" id="JAAZNL010000005">
    <property type="protein sequence ID" value="NMB69711.1"/>
    <property type="molecule type" value="Genomic_DNA"/>
</dbReference>
<name>A0A7X9HGV6_UNCKA</name>
<comment type="caution">
    <text evidence="1">The sequence shown here is derived from an EMBL/GenBank/DDBJ whole genome shotgun (WGS) entry which is preliminary data.</text>
</comment>
<sequence>MTNAVVPIVRVEVRLFDTTAHRDAYGLGQVDGDELMANPKDYGVKKIVVAESRIQLRHFVAGQPAEKCALVKLLTTNQQGEHEAGHTSSLDTAIGWFLNP</sequence>